<dbReference type="EMBL" id="JACIBY010000022">
    <property type="protein sequence ID" value="MBB3841853.1"/>
    <property type="molecule type" value="Genomic_DNA"/>
</dbReference>
<protein>
    <recommendedName>
        <fullName evidence="3">DUF3800 domain-containing protein</fullName>
    </recommendedName>
</protein>
<reference evidence="1 2" key="1">
    <citation type="submission" date="2020-08" db="EMBL/GenBank/DDBJ databases">
        <title>Genomic Encyclopedia of Type Strains, Phase IV (KMG-IV): sequencing the most valuable type-strain genomes for metagenomic binning, comparative biology and taxonomic classification.</title>
        <authorList>
            <person name="Goeker M."/>
        </authorList>
    </citation>
    <scope>NUCLEOTIDE SEQUENCE [LARGE SCALE GENOMIC DNA]</scope>
    <source>
        <strain evidence="1 2">DSM 17976</strain>
    </source>
</reference>
<accession>A0A7W5ZRP8</accession>
<sequence>MQIMYVDESGDNGCSKYGSQHYILSGIVVSEDDWQESLNRMKAFRKHLKDTYGLLIRTELHAAELIRVGKIEEYKKIHKSQRINILKEFVRQIPIIFNNAVIINIVLNKNNFPKETNFQELAWARLIQRFDTYLKKMHKGRGIIVSDDCQDANIRKLLRKMRVYNPTPSHYEGFYNVPVDNIIEDIFMRSSQHSMFIQAADFVAHTLYRKEFPKGSLKKFGLDKIFDELESILLKKASRNDPLGIVRK</sequence>
<keyword evidence="2" id="KW-1185">Reference proteome</keyword>
<proteinExistence type="predicted"/>
<evidence type="ECO:0000313" key="1">
    <source>
        <dbReference type="EMBL" id="MBB3841853.1"/>
    </source>
</evidence>
<dbReference type="Proteomes" id="UP000541352">
    <property type="component" value="Unassembled WGS sequence"/>
</dbReference>
<dbReference type="InterPro" id="IPR024524">
    <property type="entry name" value="DUF3800"/>
</dbReference>
<evidence type="ECO:0008006" key="3">
    <source>
        <dbReference type="Google" id="ProtNLM"/>
    </source>
</evidence>
<name>A0A7W5ZRP8_9BACT</name>
<organism evidence="1 2">
    <name type="scientific">Runella defluvii</name>
    <dbReference type="NCBI Taxonomy" id="370973"/>
    <lineage>
        <taxon>Bacteria</taxon>
        <taxon>Pseudomonadati</taxon>
        <taxon>Bacteroidota</taxon>
        <taxon>Cytophagia</taxon>
        <taxon>Cytophagales</taxon>
        <taxon>Spirosomataceae</taxon>
        <taxon>Runella</taxon>
    </lineage>
</organism>
<dbReference type="Pfam" id="PF12686">
    <property type="entry name" value="DUF3800"/>
    <property type="match status" value="1"/>
</dbReference>
<dbReference type="RefSeq" id="WP_183979796.1">
    <property type="nucleotide sequence ID" value="NZ_JACIBY010000022.1"/>
</dbReference>
<gene>
    <name evidence="1" type="ORF">FHS57_005882</name>
</gene>
<evidence type="ECO:0000313" key="2">
    <source>
        <dbReference type="Proteomes" id="UP000541352"/>
    </source>
</evidence>
<dbReference type="AlphaFoldDB" id="A0A7W5ZRP8"/>
<comment type="caution">
    <text evidence="1">The sequence shown here is derived from an EMBL/GenBank/DDBJ whole genome shotgun (WGS) entry which is preliminary data.</text>
</comment>